<keyword evidence="3 7" id="KW-0479">Metal-binding</keyword>
<evidence type="ECO:0000313" key="10">
    <source>
        <dbReference type="Proteomes" id="UP000660680"/>
    </source>
</evidence>
<dbReference type="GO" id="GO:0020037">
    <property type="term" value="F:heme binding"/>
    <property type="evidence" value="ECO:0007669"/>
    <property type="project" value="InterPro"/>
</dbReference>
<dbReference type="GO" id="GO:0004497">
    <property type="term" value="F:monooxygenase activity"/>
    <property type="evidence" value="ECO:0007669"/>
    <property type="project" value="UniProtKB-KW"/>
</dbReference>
<organism evidence="9 10">
    <name type="scientific">Actinokineospora fastidiosa</name>
    <dbReference type="NCBI Taxonomy" id="1816"/>
    <lineage>
        <taxon>Bacteria</taxon>
        <taxon>Bacillati</taxon>
        <taxon>Actinomycetota</taxon>
        <taxon>Actinomycetes</taxon>
        <taxon>Pseudonocardiales</taxon>
        <taxon>Pseudonocardiaceae</taxon>
        <taxon>Actinokineospora</taxon>
    </lineage>
</organism>
<keyword evidence="5 7" id="KW-0408">Iron</keyword>
<dbReference type="Pfam" id="PF00067">
    <property type="entry name" value="p450"/>
    <property type="match status" value="1"/>
</dbReference>
<dbReference type="InterPro" id="IPR036396">
    <property type="entry name" value="Cyt_P450_sf"/>
</dbReference>
<keyword evidence="6 7" id="KW-0503">Monooxygenase</keyword>
<reference evidence="9" key="2">
    <citation type="submission" date="2020-09" db="EMBL/GenBank/DDBJ databases">
        <authorList>
            <person name="Sun Q."/>
            <person name="Ohkuma M."/>
        </authorList>
    </citation>
    <scope>NUCLEOTIDE SEQUENCE</scope>
    <source>
        <strain evidence="9">JCM 3276</strain>
    </source>
</reference>
<dbReference type="PROSITE" id="PS00086">
    <property type="entry name" value="CYTOCHROME_P450"/>
    <property type="match status" value="1"/>
</dbReference>
<gene>
    <name evidence="9" type="ORF">GCM10010171_28120</name>
</gene>
<accession>A0A918GEH0</accession>
<dbReference type="EMBL" id="BMRB01000002">
    <property type="protein sequence ID" value="GGS32527.1"/>
    <property type="molecule type" value="Genomic_DNA"/>
</dbReference>
<dbReference type="GO" id="GO:0016705">
    <property type="term" value="F:oxidoreductase activity, acting on paired donors, with incorporation or reduction of molecular oxygen"/>
    <property type="evidence" value="ECO:0007669"/>
    <property type="project" value="InterPro"/>
</dbReference>
<dbReference type="SUPFAM" id="SSF48264">
    <property type="entry name" value="Cytochrome P450"/>
    <property type="match status" value="1"/>
</dbReference>
<proteinExistence type="inferred from homology"/>
<evidence type="ECO:0000256" key="7">
    <source>
        <dbReference type="RuleBase" id="RU000461"/>
    </source>
</evidence>
<dbReference type="PANTHER" id="PTHR46696">
    <property type="entry name" value="P450, PUTATIVE (EUROFUNG)-RELATED"/>
    <property type="match status" value="1"/>
</dbReference>
<keyword evidence="4 7" id="KW-0560">Oxidoreductase</keyword>
<dbReference type="PRINTS" id="PR00385">
    <property type="entry name" value="P450"/>
</dbReference>
<comment type="similarity">
    <text evidence="1 7">Belongs to the cytochrome P450 family.</text>
</comment>
<keyword evidence="2 7" id="KW-0349">Heme</keyword>
<evidence type="ECO:0000256" key="4">
    <source>
        <dbReference type="ARBA" id="ARBA00023002"/>
    </source>
</evidence>
<dbReference type="CDD" id="cd11030">
    <property type="entry name" value="CYP105-like"/>
    <property type="match status" value="1"/>
</dbReference>
<protein>
    <submittedName>
        <fullName evidence="9">Cytochrome P450</fullName>
    </submittedName>
</protein>
<evidence type="ECO:0000256" key="3">
    <source>
        <dbReference type="ARBA" id="ARBA00022723"/>
    </source>
</evidence>
<evidence type="ECO:0000256" key="1">
    <source>
        <dbReference type="ARBA" id="ARBA00010617"/>
    </source>
</evidence>
<evidence type="ECO:0000313" key="9">
    <source>
        <dbReference type="EMBL" id="GGS32527.1"/>
    </source>
</evidence>
<dbReference type="Proteomes" id="UP000660680">
    <property type="component" value="Unassembled WGS sequence"/>
</dbReference>
<keyword evidence="10" id="KW-1185">Reference proteome</keyword>
<feature type="region of interest" description="Disordered" evidence="8">
    <location>
        <begin position="1"/>
        <end position="44"/>
    </location>
</feature>
<evidence type="ECO:0000256" key="6">
    <source>
        <dbReference type="ARBA" id="ARBA00023033"/>
    </source>
</evidence>
<dbReference type="FunFam" id="1.10.630.10:FF:000018">
    <property type="entry name" value="Cytochrome P450 monooxygenase"/>
    <property type="match status" value="1"/>
</dbReference>
<comment type="caution">
    <text evidence="9">The sequence shown here is derived from an EMBL/GenBank/DDBJ whole genome shotgun (WGS) entry which is preliminary data.</text>
</comment>
<dbReference type="RefSeq" id="WP_189210850.1">
    <property type="nucleotide sequence ID" value="NZ_BMRB01000002.1"/>
</dbReference>
<dbReference type="InterPro" id="IPR001128">
    <property type="entry name" value="Cyt_P450"/>
</dbReference>
<evidence type="ECO:0000256" key="2">
    <source>
        <dbReference type="ARBA" id="ARBA00022617"/>
    </source>
</evidence>
<sequence>MTGATTTPDRAEPSFRLPLPRPFFDRDTPFDPPAALREQAAKGPVAEVTNGEGTKVWLVSGHAEARAVLSDTRFSSDLRRLVSRMDGLTDEQRDDLMSEESSAGSFISMDPPDHTRYRKLLTGQFTVRRMRMLEPRIAEIVDERIDAMLAGGTSADLVAEFALPVPSLVICELLGVPYEQRAEFQECAAKLLALDVPISEVLTLRDRLQDFMRGLVLQKRRAPGDDLISGLITNSDLNDNELVNIANLLLIAGHETTANMLGLGTFALLEHPEELAALRANPELADRAVEELLRHLSIIHAGPSRVATEDIEVGGVLIPEGSTVMISVPAANRDPGHWADPAALDVARERGPHLAFGHGVHQCLGQQLARIEMTIGLTKLLARLPGLRLAVPAEDVPLRTDMAIYGVHALPVAWDAP</sequence>
<dbReference type="PANTHER" id="PTHR46696:SF1">
    <property type="entry name" value="CYTOCHROME P450 YJIB-RELATED"/>
    <property type="match status" value="1"/>
</dbReference>
<dbReference type="Gene3D" id="1.10.630.10">
    <property type="entry name" value="Cytochrome P450"/>
    <property type="match status" value="1"/>
</dbReference>
<evidence type="ECO:0000256" key="5">
    <source>
        <dbReference type="ARBA" id="ARBA00023004"/>
    </source>
</evidence>
<dbReference type="AlphaFoldDB" id="A0A918GEH0"/>
<dbReference type="GO" id="GO:0005506">
    <property type="term" value="F:iron ion binding"/>
    <property type="evidence" value="ECO:0007669"/>
    <property type="project" value="InterPro"/>
</dbReference>
<name>A0A918GEH0_9PSEU</name>
<reference evidence="9" key="1">
    <citation type="journal article" date="2014" name="Int. J. Syst. Evol. Microbiol.">
        <title>Complete genome sequence of Corynebacterium casei LMG S-19264T (=DSM 44701T), isolated from a smear-ripened cheese.</title>
        <authorList>
            <consortium name="US DOE Joint Genome Institute (JGI-PGF)"/>
            <person name="Walter F."/>
            <person name="Albersmeier A."/>
            <person name="Kalinowski J."/>
            <person name="Ruckert C."/>
        </authorList>
    </citation>
    <scope>NUCLEOTIDE SEQUENCE</scope>
    <source>
        <strain evidence="9">JCM 3276</strain>
    </source>
</reference>
<dbReference type="PRINTS" id="PR00359">
    <property type="entry name" value="BP450"/>
</dbReference>
<dbReference type="InterPro" id="IPR002397">
    <property type="entry name" value="Cyt_P450_B"/>
</dbReference>
<dbReference type="InterPro" id="IPR017972">
    <property type="entry name" value="Cyt_P450_CS"/>
</dbReference>
<evidence type="ECO:0000256" key="8">
    <source>
        <dbReference type="SAM" id="MobiDB-lite"/>
    </source>
</evidence>